<proteinExistence type="predicted"/>
<keyword evidence="2" id="KW-1185">Reference proteome</keyword>
<evidence type="ECO:0000313" key="1">
    <source>
        <dbReference type="EMBL" id="KAH3674761.1"/>
    </source>
</evidence>
<evidence type="ECO:0000313" key="2">
    <source>
        <dbReference type="Proteomes" id="UP000774326"/>
    </source>
</evidence>
<gene>
    <name evidence="1" type="ORF">WICPIJ_009493</name>
</gene>
<protein>
    <submittedName>
        <fullName evidence="1">Uncharacterized protein</fullName>
    </submittedName>
</protein>
<accession>A0A9P8TD55</accession>
<comment type="caution">
    <text evidence="1">The sequence shown here is derived from an EMBL/GenBank/DDBJ whole genome shotgun (WGS) entry which is preliminary data.</text>
</comment>
<reference evidence="1" key="2">
    <citation type="submission" date="2021-01" db="EMBL/GenBank/DDBJ databases">
        <authorList>
            <person name="Schikora-Tamarit M.A."/>
        </authorList>
    </citation>
    <scope>NUCLEOTIDE SEQUENCE</scope>
    <source>
        <strain evidence="1">CBS2887</strain>
    </source>
</reference>
<reference evidence="1" key="1">
    <citation type="journal article" date="2021" name="Open Biol.">
        <title>Shared evolutionary footprints suggest mitochondrial oxidative damage underlies multiple complex I losses in fungi.</title>
        <authorList>
            <person name="Schikora-Tamarit M.A."/>
            <person name="Marcet-Houben M."/>
            <person name="Nosek J."/>
            <person name="Gabaldon T."/>
        </authorList>
    </citation>
    <scope>NUCLEOTIDE SEQUENCE</scope>
    <source>
        <strain evidence="1">CBS2887</strain>
    </source>
</reference>
<dbReference type="EMBL" id="JAEUBG010005469">
    <property type="protein sequence ID" value="KAH3674761.1"/>
    <property type="molecule type" value="Genomic_DNA"/>
</dbReference>
<dbReference type="Proteomes" id="UP000774326">
    <property type="component" value="Unassembled WGS sequence"/>
</dbReference>
<dbReference type="AlphaFoldDB" id="A0A9P8TD55"/>
<sequence>MIQFQSWFILDPGRTNQLRGGELFLQINSSHGVFDIRDNSSDDFVIRRGIIFIDAQINGFLQLTANWDRRPNDQFLSLWDSNHCGTSSDFKSVTTSEFTRMNHYLFVVLSCEASDW</sequence>
<name>A0A9P8TD55_WICPI</name>
<organism evidence="1 2">
    <name type="scientific">Wickerhamomyces pijperi</name>
    <name type="common">Yeast</name>
    <name type="synonym">Pichia pijperi</name>
    <dbReference type="NCBI Taxonomy" id="599730"/>
    <lineage>
        <taxon>Eukaryota</taxon>
        <taxon>Fungi</taxon>
        <taxon>Dikarya</taxon>
        <taxon>Ascomycota</taxon>
        <taxon>Saccharomycotina</taxon>
        <taxon>Saccharomycetes</taxon>
        <taxon>Phaffomycetales</taxon>
        <taxon>Wickerhamomycetaceae</taxon>
        <taxon>Wickerhamomyces</taxon>
    </lineage>
</organism>